<proteinExistence type="predicted"/>
<feature type="non-terminal residue" evidence="1">
    <location>
        <position position="1"/>
    </location>
</feature>
<sequence>LYRAKKQENLVIDPNQLPTYFATTSAFPGPGQYNPKYEGKEQKLHIGEITPQQKQLYFPGPGEYNPSYKSQDIRSQRVTFNKVTILKKKEIAHPGPCEYSPQQLKHTEGIKMKYRIEIKNKREVVIPPNKYNVEDNKSLFRRTAQYSFGGNNCRIDRTHLAAPPPTKYQVNFQSQKTNRGAFSFGKLQKEEDQKKIKSYPDPPGPADYQIKYPENKGKSMAWRVRKHGFGV</sequence>
<reference evidence="1" key="1">
    <citation type="submission" date="2015-07" db="EMBL/GenBank/DDBJ databases">
        <title>Adaptation to a free-living lifestyle via gene acquisitions in the diplomonad Trepomonas sp. PC1.</title>
        <authorList>
            <person name="Xu F."/>
            <person name="Jerlstrom-Hultqvist J."/>
            <person name="Kolisko M."/>
            <person name="Simpson A.G.B."/>
            <person name="Roger A.J."/>
            <person name="Svard S.G."/>
            <person name="Andersson J.O."/>
        </authorList>
    </citation>
    <scope>NUCLEOTIDE SEQUENCE</scope>
    <source>
        <strain evidence="1">PC1</strain>
    </source>
</reference>
<dbReference type="EMBL" id="GDID01005411">
    <property type="protein sequence ID" value="JAP91195.1"/>
    <property type="molecule type" value="Transcribed_RNA"/>
</dbReference>
<name>A0A146K5P5_9EUKA</name>
<dbReference type="Pfam" id="PF07004">
    <property type="entry name" value="SHIPPO-rpt"/>
    <property type="match status" value="4"/>
</dbReference>
<dbReference type="InterPro" id="IPR010736">
    <property type="entry name" value="SHIPPO-rpt"/>
</dbReference>
<evidence type="ECO:0000313" key="1">
    <source>
        <dbReference type="EMBL" id="JAP91195.1"/>
    </source>
</evidence>
<dbReference type="AlphaFoldDB" id="A0A146K5P5"/>
<organism evidence="1">
    <name type="scientific">Trepomonas sp. PC1</name>
    <dbReference type="NCBI Taxonomy" id="1076344"/>
    <lineage>
        <taxon>Eukaryota</taxon>
        <taxon>Metamonada</taxon>
        <taxon>Diplomonadida</taxon>
        <taxon>Hexamitidae</taxon>
        <taxon>Hexamitinae</taxon>
        <taxon>Trepomonas</taxon>
    </lineage>
</organism>
<protein>
    <submittedName>
        <fullName evidence="1">H-SHIPPO 1</fullName>
    </submittedName>
</protein>
<gene>
    <name evidence="1" type="ORF">TPC1_17261</name>
</gene>
<accession>A0A146K5P5</accession>